<evidence type="ECO:0000313" key="2">
    <source>
        <dbReference type="EMBL" id="CDS18495.1"/>
    </source>
</evidence>
<dbReference type="WBParaSite" id="EgrG_000628200">
    <property type="protein sequence ID" value="EgrG_000628200"/>
    <property type="gene ID" value="EgrG_000628200"/>
</dbReference>
<feature type="region of interest" description="Disordered" evidence="1">
    <location>
        <begin position="1"/>
        <end position="58"/>
    </location>
</feature>
<dbReference type="AlphaFoldDB" id="A0A068WLJ0"/>
<dbReference type="EMBL" id="LK028578">
    <property type="protein sequence ID" value="CDS18495.1"/>
    <property type="molecule type" value="Genomic_DNA"/>
</dbReference>
<dbReference type="Proteomes" id="UP000492820">
    <property type="component" value="Unassembled WGS sequence"/>
</dbReference>
<reference evidence="4" key="3">
    <citation type="submission" date="2020-10" db="UniProtKB">
        <authorList>
            <consortium name="WormBaseParasite"/>
        </authorList>
    </citation>
    <scope>IDENTIFICATION</scope>
</reference>
<sequence length="78" mass="8387">MAGPDTSPPGKGCKTSESPDHKNDPSAIFRPVELCRKPPPPPPPPPGWARPPTHQSARAQLCNKIDSPEWIGPHVLPL</sequence>
<proteinExistence type="predicted"/>
<reference evidence="2" key="2">
    <citation type="submission" date="2014-06" db="EMBL/GenBank/DDBJ databases">
        <authorList>
            <person name="Aslett M."/>
        </authorList>
    </citation>
    <scope>NUCLEOTIDE SEQUENCE</scope>
</reference>
<evidence type="ECO:0000313" key="3">
    <source>
        <dbReference type="Proteomes" id="UP000492820"/>
    </source>
</evidence>
<gene>
    <name evidence="2" type="ORF">EgrG_000628200</name>
</gene>
<evidence type="ECO:0000313" key="4">
    <source>
        <dbReference type="WBParaSite" id="EgrG_000628200"/>
    </source>
</evidence>
<protein>
    <submittedName>
        <fullName evidence="2 4">Uncharacterized protein</fullName>
    </submittedName>
</protein>
<reference evidence="2 3" key="1">
    <citation type="journal article" date="2013" name="Nature">
        <title>The genomes of four tapeworm species reveal adaptations to parasitism.</title>
        <authorList>
            <person name="Tsai I.J."/>
            <person name="Zarowiecki M."/>
            <person name="Holroyd N."/>
            <person name="Garciarrubio A."/>
            <person name="Sanchez-Flores A."/>
            <person name="Brooks K.L."/>
            <person name="Tracey A."/>
            <person name="Bobes R.J."/>
            <person name="Fragoso G."/>
            <person name="Sciutto E."/>
            <person name="Aslett M."/>
            <person name="Beasley H."/>
            <person name="Bennett H.M."/>
            <person name="Cai J."/>
            <person name="Camicia F."/>
            <person name="Clark R."/>
            <person name="Cucher M."/>
            <person name="De Silva N."/>
            <person name="Day T.A."/>
            <person name="Deplazes P."/>
            <person name="Estrada K."/>
            <person name="Fernandez C."/>
            <person name="Holland P.W."/>
            <person name="Hou J."/>
            <person name="Hu S."/>
            <person name="Huckvale T."/>
            <person name="Hung S.S."/>
            <person name="Kamenetzky L."/>
            <person name="Keane J.A."/>
            <person name="Kiss F."/>
            <person name="Koziol U."/>
            <person name="Lambert O."/>
            <person name="Liu K."/>
            <person name="Luo X."/>
            <person name="Luo Y."/>
            <person name="Macchiaroli N."/>
            <person name="Nichol S."/>
            <person name="Paps J."/>
            <person name="Parkinson J."/>
            <person name="Pouchkina-Stantcheva N."/>
            <person name="Riddiford N."/>
            <person name="Rosenzvit M."/>
            <person name="Salinas G."/>
            <person name="Wasmuth J.D."/>
            <person name="Zamanian M."/>
            <person name="Zheng Y."/>
            <person name="Cai X."/>
            <person name="Soberon X."/>
            <person name="Olson P.D."/>
            <person name="Laclette J.P."/>
            <person name="Brehm K."/>
            <person name="Berriman M."/>
            <person name="Garciarrubio A."/>
            <person name="Bobes R.J."/>
            <person name="Fragoso G."/>
            <person name="Sanchez-Flores A."/>
            <person name="Estrada K."/>
            <person name="Cevallos M.A."/>
            <person name="Morett E."/>
            <person name="Gonzalez V."/>
            <person name="Portillo T."/>
            <person name="Ochoa-Leyva A."/>
            <person name="Jose M.V."/>
            <person name="Sciutto E."/>
            <person name="Landa A."/>
            <person name="Jimenez L."/>
            <person name="Valdes V."/>
            <person name="Carrero J.C."/>
            <person name="Larralde C."/>
            <person name="Morales-Montor J."/>
            <person name="Limon-Lason J."/>
            <person name="Soberon X."/>
            <person name="Laclette J.P."/>
        </authorList>
    </citation>
    <scope>NUCLEOTIDE SEQUENCE [LARGE SCALE GENOMIC DNA]</scope>
</reference>
<evidence type="ECO:0000256" key="1">
    <source>
        <dbReference type="SAM" id="MobiDB-lite"/>
    </source>
</evidence>
<feature type="compositionally biased region" description="Pro residues" evidence="1">
    <location>
        <begin position="37"/>
        <end position="49"/>
    </location>
</feature>
<accession>A0A068WLJ0</accession>
<organism evidence="2">
    <name type="scientific">Echinococcus granulosus</name>
    <name type="common">Hydatid tapeworm</name>
    <dbReference type="NCBI Taxonomy" id="6210"/>
    <lineage>
        <taxon>Eukaryota</taxon>
        <taxon>Metazoa</taxon>
        <taxon>Spiralia</taxon>
        <taxon>Lophotrochozoa</taxon>
        <taxon>Platyhelminthes</taxon>
        <taxon>Cestoda</taxon>
        <taxon>Eucestoda</taxon>
        <taxon>Cyclophyllidea</taxon>
        <taxon>Taeniidae</taxon>
        <taxon>Echinococcus</taxon>
        <taxon>Echinococcus granulosus group</taxon>
    </lineage>
</organism>
<name>A0A068WLJ0_ECHGR</name>